<comment type="caution">
    <text evidence="2">The sequence shown here is derived from an EMBL/GenBank/DDBJ whole genome shotgun (WGS) entry which is preliminary data.</text>
</comment>
<evidence type="ECO:0000313" key="2">
    <source>
        <dbReference type="EMBL" id="TXX67498.1"/>
    </source>
</evidence>
<dbReference type="Proteomes" id="UP000323819">
    <property type="component" value="Unassembled WGS sequence"/>
</dbReference>
<keyword evidence="1" id="KW-0472">Membrane</keyword>
<reference evidence="2 3" key="1">
    <citation type="submission" date="2019-06" db="EMBL/GenBank/DDBJ databases">
        <title>Vibrio cholerae phylogeny based on whole-genome sequencing reveals genetic diversity and population strucutre.</title>
        <authorList>
            <person name="Zhiqiu Y."/>
            <person name="Bin L."/>
            <person name="Lingyan J."/>
        </authorList>
    </citation>
    <scope>NUCLEOTIDE SEQUENCE [LARGE SCALE GENOMIC DNA]</scope>
    <source>
        <strain evidence="2 3">N2814</strain>
    </source>
</reference>
<sequence length="75" mass="8089">MTGTQLYHFMAAAFLVVAMIISGAMLPPAGSENAAIQVVALLSTGFFALVNLYSALKPFVKQEKHFDAFGKPNKR</sequence>
<dbReference type="RefSeq" id="WP_148521240.1">
    <property type="nucleotide sequence ID" value="NZ_CP090388.1"/>
</dbReference>
<gene>
    <name evidence="2" type="ORF">FXF03_00575</name>
</gene>
<keyword evidence="1" id="KW-1133">Transmembrane helix</keyword>
<proteinExistence type="predicted"/>
<evidence type="ECO:0000313" key="3">
    <source>
        <dbReference type="Proteomes" id="UP000323819"/>
    </source>
</evidence>
<dbReference type="AlphaFoldDB" id="A0ABD7SSF4"/>
<feature type="transmembrane region" description="Helical" evidence="1">
    <location>
        <begin position="7"/>
        <end position="28"/>
    </location>
</feature>
<feature type="transmembrane region" description="Helical" evidence="1">
    <location>
        <begin position="34"/>
        <end position="56"/>
    </location>
</feature>
<evidence type="ECO:0000256" key="1">
    <source>
        <dbReference type="SAM" id="Phobius"/>
    </source>
</evidence>
<accession>A0ABD7SSF4</accession>
<name>A0ABD7SSF4_VIBCL</name>
<dbReference type="EMBL" id="VSIJ01000002">
    <property type="protein sequence ID" value="TXX67498.1"/>
    <property type="molecule type" value="Genomic_DNA"/>
</dbReference>
<protein>
    <submittedName>
        <fullName evidence="2">Uncharacterized protein</fullName>
    </submittedName>
</protein>
<organism evidence="2 3">
    <name type="scientific">Vibrio cholerae</name>
    <dbReference type="NCBI Taxonomy" id="666"/>
    <lineage>
        <taxon>Bacteria</taxon>
        <taxon>Pseudomonadati</taxon>
        <taxon>Pseudomonadota</taxon>
        <taxon>Gammaproteobacteria</taxon>
        <taxon>Vibrionales</taxon>
        <taxon>Vibrionaceae</taxon>
        <taxon>Vibrio</taxon>
    </lineage>
</organism>
<keyword evidence="1" id="KW-0812">Transmembrane</keyword>